<feature type="domain" description="C2H2-type" evidence="7">
    <location>
        <begin position="1131"/>
        <end position="1159"/>
    </location>
</feature>
<evidence type="ECO:0000256" key="2">
    <source>
        <dbReference type="ARBA" id="ARBA00022737"/>
    </source>
</evidence>
<feature type="domain" description="C2H2-type" evidence="7">
    <location>
        <begin position="1286"/>
        <end position="1313"/>
    </location>
</feature>
<evidence type="ECO:0000256" key="5">
    <source>
        <dbReference type="PROSITE-ProRule" id="PRU00042"/>
    </source>
</evidence>
<evidence type="ECO:0000256" key="3">
    <source>
        <dbReference type="ARBA" id="ARBA00022771"/>
    </source>
</evidence>
<keyword evidence="4" id="KW-0862">Zinc</keyword>
<feature type="domain" description="C2H2-type" evidence="7">
    <location>
        <begin position="884"/>
        <end position="911"/>
    </location>
</feature>
<feature type="region of interest" description="Disordered" evidence="6">
    <location>
        <begin position="564"/>
        <end position="606"/>
    </location>
</feature>
<dbReference type="GO" id="GO:0006355">
    <property type="term" value="P:regulation of DNA-templated transcription"/>
    <property type="evidence" value="ECO:0007669"/>
    <property type="project" value="UniProtKB-ARBA"/>
</dbReference>
<dbReference type="FunFam" id="3.30.160.60:FF:002343">
    <property type="entry name" value="Zinc finger protein 33A"/>
    <property type="match status" value="1"/>
</dbReference>
<dbReference type="InterPro" id="IPR013087">
    <property type="entry name" value="Znf_C2H2_type"/>
</dbReference>
<feature type="domain" description="C2H2-type" evidence="7">
    <location>
        <begin position="856"/>
        <end position="883"/>
    </location>
</feature>
<organism evidence="8 9">
    <name type="scientific">Papilio xuthus</name>
    <name type="common">Asian swallowtail butterfly</name>
    <dbReference type="NCBI Taxonomy" id="66420"/>
    <lineage>
        <taxon>Eukaryota</taxon>
        <taxon>Metazoa</taxon>
        <taxon>Ecdysozoa</taxon>
        <taxon>Arthropoda</taxon>
        <taxon>Hexapoda</taxon>
        <taxon>Insecta</taxon>
        <taxon>Pterygota</taxon>
        <taxon>Neoptera</taxon>
        <taxon>Endopterygota</taxon>
        <taxon>Lepidoptera</taxon>
        <taxon>Glossata</taxon>
        <taxon>Ditrysia</taxon>
        <taxon>Papilionoidea</taxon>
        <taxon>Papilionidae</taxon>
        <taxon>Papilioninae</taxon>
        <taxon>Papilio</taxon>
    </lineage>
</organism>
<gene>
    <name evidence="8" type="ORF">RR46_12653</name>
</gene>
<protein>
    <submittedName>
        <fullName evidence="8">Zinc finger protein 26</fullName>
    </submittedName>
</protein>
<evidence type="ECO:0000256" key="6">
    <source>
        <dbReference type="SAM" id="MobiDB-lite"/>
    </source>
</evidence>
<keyword evidence="9" id="KW-1185">Reference proteome</keyword>
<evidence type="ECO:0000256" key="4">
    <source>
        <dbReference type="ARBA" id="ARBA00022833"/>
    </source>
</evidence>
<evidence type="ECO:0000313" key="8">
    <source>
        <dbReference type="EMBL" id="KPI96623.1"/>
    </source>
</evidence>
<name>A0A194PUG9_PAPXU</name>
<feature type="domain" description="C2H2-type" evidence="7">
    <location>
        <begin position="762"/>
        <end position="789"/>
    </location>
</feature>
<feature type="domain" description="C2H2-type" evidence="7">
    <location>
        <begin position="1314"/>
        <end position="1337"/>
    </location>
</feature>
<feature type="compositionally biased region" description="Basic and acidic residues" evidence="6">
    <location>
        <begin position="564"/>
        <end position="575"/>
    </location>
</feature>
<dbReference type="Pfam" id="PF00096">
    <property type="entry name" value="zf-C2H2"/>
    <property type="match status" value="3"/>
</dbReference>
<evidence type="ECO:0000313" key="9">
    <source>
        <dbReference type="Proteomes" id="UP000053268"/>
    </source>
</evidence>
<dbReference type="PROSITE" id="PS00028">
    <property type="entry name" value="ZINC_FINGER_C2H2_1"/>
    <property type="match status" value="13"/>
</dbReference>
<dbReference type="Proteomes" id="UP000053268">
    <property type="component" value="Unassembled WGS sequence"/>
</dbReference>
<feature type="domain" description="C2H2-type" evidence="7">
    <location>
        <begin position="1009"/>
        <end position="1036"/>
    </location>
</feature>
<dbReference type="STRING" id="66420.A0A194PUG9"/>
<feature type="domain" description="C2H2-type" evidence="7">
    <location>
        <begin position="1221"/>
        <end position="1249"/>
    </location>
</feature>
<feature type="region of interest" description="Disordered" evidence="6">
    <location>
        <begin position="726"/>
        <end position="759"/>
    </location>
</feature>
<reference evidence="8 9" key="1">
    <citation type="journal article" date="2015" name="Nat. Commun.">
        <title>Outbred genome sequencing and CRISPR/Cas9 gene editing in butterflies.</title>
        <authorList>
            <person name="Li X."/>
            <person name="Fan D."/>
            <person name="Zhang W."/>
            <person name="Liu G."/>
            <person name="Zhang L."/>
            <person name="Zhao L."/>
            <person name="Fang X."/>
            <person name="Chen L."/>
            <person name="Dong Y."/>
            <person name="Chen Y."/>
            <person name="Ding Y."/>
            <person name="Zhao R."/>
            <person name="Feng M."/>
            <person name="Zhu Y."/>
            <person name="Feng Y."/>
            <person name="Jiang X."/>
            <person name="Zhu D."/>
            <person name="Xiang H."/>
            <person name="Feng X."/>
            <person name="Li S."/>
            <person name="Wang J."/>
            <person name="Zhang G."/>
            <person name="Kronforst M.R."/>
            <person name="Wang W."/>
        </authorList>
    </citation>
    <scope>NUCLEOTIDE SEQUENCE [LARGE SCALE GENOMIC DNA]</scope>
    <source>
        <strain evidence="8">Ya'a_city_454_Px</strain>
        <tissue evidence="8">Whole body</tissue>
    </source>
</reference>
<feature type="domain" description="C2H2-type" evidence="7">
    <location>
        <begin position="1258"/>
        <end position="1285"/>
    </location>
</feature>
<dbReference type="Gene3D" id="3.30.160.60">
    <property type="entry name" value="Classic Zinc Finger"/>
    <property type="match status" value="11"/>
</dbReference>
<proteinExistence type="predicted"/>
<dbReference type="PANTHER" id="PTHR24379">
    <property type="entry name" value="KRAB AND ZINC FINGER DOMAIN-CONTAINING"/>
    <property type="match status" value="1"/>
</dbReference>
<sequence>MEPQLPPLILCMENMNGEEVSLSIGPNDDFQTFLDKAKSTLGFDVDINSITGDQTVSLNENIYHYLLNSELNYQTDPQLGTENFQHTPEEGTHSPDGFVYVLDDGTQIRASQIHFDNDDPPVDLTAEQIPFVKYANDSTDENEVEDQSIENTKKINIVESPVKRWESRNSSPRCSFVNSLPFKLVCSNTSNFEAQFTKYLESSTTKTFTTLNTVANRNKSPKSLISENYKNYDENYQPQRNKDDFASYTREEILNMFKDSPVASLPYEENQNHNEKRRHVRKTDPSRLHKNWNNRPYVDVKPGEKGRQNCFICGKIDNNVEKLYLFDNEDQKLHRCTSPRNYPTQLKIICDHCLAENFKPSRMKSPTQSLNSDEFLVIKNNQQFIFQKVIDFKLAPEAVDKRDQNHLEDSQENEKLEFVKVEIGSDGEIVTKCIDNDTRSSDDVIIVKDEKKDSSSDVEIIENEPDIDDHIIDNLEEADDDFKEFLGKYHCDDDTEIKELKCRFCDSIFEEISHVIDHGEEHKHNLDDGEVFPCPLCDYGYSNFKWLKGHLKAAHDKTKITEIKNEADNDEDRNGGKTSPSSSPVAKRTRSAIKKVETETEKASPEKIERTNNITTKLESNGSTLTVNTEVKQECLDSSDDEAIWIVQTVGHEPSAQLENLLKVASGEDKEEKNRKKNKCNNCSQIFPTAESLISHKCRRRGRKRRGTAKDDSVLLVPSEEDFLRRAQGRPKQKQAGVDNDLLVVRPRKRKNREPTSDPQIVTCHNCNESFTSKVRLKFHMQFHDATNLLTAEGQYACPECEGAHFPTESELFDHVHFQHHKQKRWQCPVEDCGKTFYLRATLTKHSRTHTDTRRYVCVTCGKRFLDKQTLDEHGVTHLQIKPFQCHICLKQLTRRSRLRMHLRAHEEELAPRLVLVCAACGRAFRDTNDAQDHANKSKECIEQLSPAVKEENEVSVLLSPTTGLVTHTVAVVAKSPQMECGPEGDALLATLTDFAKIIIRVVEIEKAFRCEYCEDVFYLEEALNSHRVIHKGVKNPFTCHICKVSFATYSRCTTHKTTHGFYKRSLADCKKAAKCPGSSEAGPAATGILGYGGFPVVKHFLCEDCGRSYLHWTYLQVHRRMKHANENFLYKCNQCDLTFPNSWSVAYHRKKMHGKSGPEDGGGTTKIARDDYRIPCRDCSMVLPNKTALYAHRQKEHSDTTMSDEQGADAQVRTHAPLATSCSKCGHNFNEPSALQRHLKEVHGHEGETRGERGRSHACAVCGRTFRSASVRNEHLRVHTGERPYPCDVCGVAFRRSTAMRNHRLIHSGVRAWACARCPKRFRIRSDLRTHMRLKHPTYMIVFEMKGLNPTYDEIMQHIRDNNITQGRIIEITKMSFEKGTSSIVPTTARALSLLGHVPRTKITCKTPTPVNIDMFQPARRGRGIAKNPRRPKILQGPHGDSELDVNAYSMPIACGTGQALPELNVELLSEGALHSGQVVQIQLDDNIWNKT</sequence>
<dbReference type="InterPro" id="IPR036236">
    <property type="entry name" value="Znf_C2H2_sf"/>
</dbReference>
<evidence type="ECO:0000259" key="7">
    <source>
        <dbReference type="PROSITE" id="PS50157"/>
    </source>
</evidence>
<evidence type="ECO:0000256" key="1">
    <source>
        <dbReference type="ARBA" id="ARBA00022723"/>
    </source>
</evidence>
<accession>A0A194PUG9</accession>
<keyword evidence="3 5" id="KW-0863">Zinc-finger</keyword>
<dbReference type="Pfam" id="PF12874">
    <property type="entry name" value="zf-met"/>
    <property type="match status" value="1"/>
</dbReference>
<feature type="domain" description="C2H2-type" evidence="7">
    <location>
        <begin position="1101"/>
        <end position="1129"/>
    </location>
</feature>
<feature type="compositionally biased region" description="Basic and acidic residues" evidence="6">
    <location>
        <begin position="594"/>
        <end position="606"/>
    </location>
</feature>
<dbReference type="GO" id="GO:0008270">
    <property type="term" value="F:zinc ion binding"/>
    <property type="evidence" value="ECO:0007669"/>
    <property type="project" value="UniProtKB-KW"/>
</dbReference>
<keyword evidence="1" id="KW-0479">Metal-binding</keyword>
<feature type="domain" description="C2H2-type" evidence="7">
    <location>
        <begin position="826"/>
        <end position="855"/>
    </location>
</feature>
<dbReference type="SMART" id="SM00355">
    <property type="entry name" value="ZnF_C2H2"/>
    <property type="match status" value="17"/>
</dbReference>
<feature type="region of interest" description="Disordered" evidence="6">
    <location>
        <begin position="268"/>
        <end position="299"/>
    </location>
</feature>
<dbReference type="PANTHER" id="PTHR24379:SF121">
    <property type="entry name" value="C2H2-TYPE DOMAIN-CONTAINING PROTEIN"/>
    <property type="match status" value="1"/>
</dbReference>
<dbReference type="SUPFAM" id="SSF57667">
    <property type="entry name" value="beta-beta-alpha zinc fingers"/>
    <property type="match status" value="6"/>
</dbReference>
<dbReference type="EMBL" id="KQ459593">
    <property type="protein sequence ID" value="KPI96623.1"/>
    <property type="molecule type" value="Genomic_DNA"/>
</dbReference>
<dbReference type="PROSITE" id="PS50157">
    <property type="entry name" value="ZINC_FINGER_C2H2_2"/>
    <property type="match status" value="11"/>
</dbReference>
<keyword evidence="2" id="KW-0677">Repeat</keyword>